<name>A0A2H0X746_UNCKA</name>
<dbReference type="Proteomes" id="UP000231414">
    <property type="component" value="Unassembled WGS sequence"/>
</dbReference>
<dbReference type="AlphaFoldDB" id="A0A2H0X746"/>
<sequence length="73" mass="8151">MALSFFLPVTAPDVDRRRLKTKKSYSWPTSFLFRRVHFFAAAPLVSAAPRPRPLCRSSSGSRVGVRRQCAAAV</sequence>
<protein>
    <submittedName>
        <fullName evidence="1">Uncharacterized protein</fullName>
    </submittedName>
</protein>
<organism evidence="1 2">
    <name type="scientific">candidate division WWE3 bacterium CG08_land_8_20_14_0_20_43_13</name>
    <dbReference type="NCBI Taxonomy" id="1975087"/>
    <lineage>
        <taxon>Bacteria</taxon>
        <taxon>Katanobacteria</taxon>
    </lineage>
</organism>
<proteinExistence type="predicted"/>
<reference evidence="2" key="1">
    <citation type="submission" date="2017-09" db="EMBL/GenBank/DDBJ databases">
        <title>Depth-based differentiation of microbial function through sediment-hosted aquifers and enrichment of novel symbionts in the deep terrestrial subsurface.</title>
        <authorList>
            <person name="Probst A.J."/>
            <person name="Ladd B."/>
            <person name="Jarett J.K."/>
            <person name="Geller-Mcgrath D.E."/>
            <person name="Sieber C.M.K."/>
            <person name="Emerson J.B."/>
            <person name="Anantharaman K."/>
            <person name="Thomas B.C."/>
            <person name="Malmstrom R."/>
            <person name="Stieglmeier M."/>
            <person name="Klingl A."/>
            <person name="Woyke T."/>
            <person name="Ryan C.M."/>
            <person name="Banfield J.F."/>
        </authorList>
    </citation>
    <scope>NUCLEOTIDE SEQUENCE [LARGE SCALE GENOMIC DNA]</scope>
</reference>
<accession>A0A2H0X746</accession>
<evidence type="ECO:0000313" key="1">
    <source>
        <dbReference type="EMBL" id="PIS20671.1"/>
    </source>
</evidence>
<evidence type="ECO:0000313" key="2">
    <source>
        <dbReference type="Proteomes" id="UP000231414"/>
    </source>
</evidence>
<comment type="caution">
    <text evidence="1">The sequence shown here is derived from an EMBL/GenBank/DDBJ whole genome shotgun (WGS) entry which is preliminary data.</text>
</comment>
<gene>
    <name evidence="1" type="ORF">COT52_02415</name>
</gene>
<dbReference type="EMBL" id="PEYW01000036">
    <property type="protein sequence ID" value="PIS20671.1"/>
    <property type="molecule type" value="Genomic_DNA"/>
</dbReference>